<accession>A0A845M508</accession>
<feature type="binding site" evidence="6">
    <location>
        <begin position="6"/>
        <end position="11"/>
    </location>
    <ligand>
        <name>ATP</name>
        <dbReference type="ChEBI" id="CHEBI:30616"/>
    </ligand>
</feature>
<evidence type="ECO:0000256" key="4">
    <source>
        <dbReference type="ARBA" id="ARBA00022840"/>
    </source>
</evidence>
<evidence type="ECO:0000259" key="7">
    <source>
        <dbReference type="Pfam" id="PF01171"/>
    </source>
</evidence>
<dbReference type="Pfam" id="PF01171">
    <property type="entry name" value="ATP_bind_3"/>
    <property type="match status" value="1"/>
</dbReference>
<dbReference type="InterPro" id="IPR012795">
    <property type="entry name" value="tRNA_Ile_lys_synt_N"/>
</dbReference>
<dbReference type="SUPFAM" id="SSF52402">
    <property type="entry name" value="Adenine nucleotide alpha hydrolases-like"/>
    <property type="match status" value="1"/>
</dbReference>
<dbReference type="GO" id="GO:0005524">
    <property type="term" value="F:ATP binding"/>
    <property type="evidence" value="ECO:0007669"/>
    <property type="project" value="UniProtKB-UniRule"/>
</dbReference>
<dbReference type="RefSeq" id="WP_161352219.1">
    <property type="nucleotide sequence ID" value="NZ_WTUX01000017.1"/>
</dbReference>
<comment type="caution">
    <text evidence="8">The sequence shown here is derived from an EMBL/GenBank/DDBJ whole genome shotgun (WGS) entry which is preliminary data.</text>
</comment>
<dbReference type="HAMAP" id="MF_01161">
    <property type="entry name" value="tRNA_Ile_lys_synt"/>
    <property type="match status" value="1"/>
</dbReference>
<dbReference type="NCBIfam" id="TIGR02432">
    <property type="entry name" value="lysidine_TilS_N"/>
    <property type="match status" value="1"/>
</dbReference>
<sequence length="398" mass="41990">MIVAVSGGGDSMALLHLARDWGQGAGVAVEAVTVDHGLRPEAADEARMVAGVCDGLGVRHDTLQWRRESGGGNLQSAARAARYDLIAAHVGTRPGACIVLLGHTADDVAETFLMRLARGSGVDGLARMRGDWTDRGVRWLRPLLDVRREALRDVLRERGVGWVEDPSNEDERFDRVKARGALEALAPLGLGVERLTTTAAQQAVAREALEHWAAEAAARVARVEAGDVVFDQGALDALPDETRDRLLAHAIMWVSGATYRPRHDALTAVQAGLRGGGRATLGGCLLSARSDQLRVAREPGAVATLTAPLGTAWDGRWQIRPPEGTTGEGLTVRALGEAGLSACPDWRDSGLPRTSLLASPAVFSGDTLIAAPLAGVSEGYSAELGPQRGDFVAALLSR</sequence>
<dbReference type="Gene3D" id="3.40.50.620">
    <property type="entry name" value="HUPs"/>
    <property type="match status" value="1"/>
</dbReference>
<dbReference type="EC" id="6.3.4.19" evidence="6"/>
<evidence type="ECO:0000256" key="5">
    <source>
        <dbReference type="ARBA" id="ARBA00048539"/>
    </source>
</evidence>
<comment type="domain">
    <text evidence="6">The N-terminal region contains the highly conserved SGGXDS motif, predicted to be a P-loop motif involved in ATP binding.</text>
</comment>
<dbReference type="InterPro" id="IPR014729">
    <property type="entry name" value="Rossmann-like_a/b/a_fold"/>
</dbReference>
<evidence type="ECO:0000256" key="6">
    <source>
        <dbReference type="HAMAP-Rule" id="MF_01161"/>
    </source>
</evidence>
<keyword evidence="4 6" id="KW-0067">ATP-binding</keyword>
<gene>
    <name evidence="6 8" type="primary">tilS</name>
    <name evidence="8" type="ORF">GQE99_13840</name>
</gene>
<keyword evidence="2 6" id="KW-0819">tRNA processing</keyword>
<keyword evidence="1 6" id="KW-0436">Ligase</keyword>
<name>A0A845M508_9RHOB</name>
<reference evidence="8 9" key="1">
    <citation type="submission" date="2019-12" db="EMBL/GenBank/DDBJ databases">
        <title>Maritimibacter sp. nov. sp. isolated from sea sand.</title>
        <authorList>
            <person name="Kim J."/>
            <person name="Jeong S.E."/>
            <person name="Jung H.S."/>
            <person name="Jeon C.O."/>
        </authorList>
    </citation>
    <scope>NUCLEOTIDE SEQUENCE [LARGE SCALE GENOMIC DNA]</scope>
    <source>
        <strain evidence="8 9">DP07</strain>
    </source>
</reference>
<dbReference type="PANTHER" id="PTHR43033">
    <property type="entry name" value="TRNA(ILE)-LYSIDINE SYNTHASE-RELATED"/>
    <property type="match status" value="1"/>
</dbReference>
<dbReference type="InterPro" id="IPR011063">
    <property type="entry name" value="TilS/TtcA_N"/>
</dbReference>
<proteinExistence type="inferred from homology"/>
<evidence type="ECO:0000256" key="3">
    <source>
        <dbReference type="ARBA" id="ARBA00022741"/>
    </source>
</evidence>
<dbReference type="GO" id="GO:0006400">
    <property type="term" value="P:tRNA modification"/>
    <property type="evidence" value="ECO:0007669"/>
    <property type="project" value="UniProtKB-UniRule"/>
</dbReference>
<comment type="function">
    <text evidence="6">Ligates lysine onto the cytidine present at position 34 of the AUA codon-specific tRNA(Ile) that contains the anticodon CAU, in an ATP-dependent manner. Cytidine is converted to lysidine, thus changing the amino acid specificity of the tRNA from methionine to isoleucine.</text>
</comment>
<evidence type="ECO:0000256" key="1">
    <source>
        <dbReference type="ARBA" id="ARBA00022598"/>
    </source>
</evidence>
<keyword evidence="9" id="KW-1185">Reference proteome</keyword>
<comment type="subcellular location">
    <subcellularLocation>
        <location evidence="6">Cytoplasm</location>
    </subcellularLocation>
</comment>
<dbReference type="PANTHER" id="PTHR43033:SF1">
    <property type="entry name" value="TRNA(ILE)-LYSIDINE SYNTHASE-RELATED"/>
    <property type="match status" value="1"/>
</dbReference>
<evidence type="ECO:0000313" key="8">
    <source>
        <dbReference type="EMBL" id="MZR14099.1"/>
    </source>
</evidence>
<dbReference type="EMBL" id="WTUX01000017">
    <property type="protein sequence ID" value="MZR14099.1"/>
    <property type="molecule type" value="Genomic_DNA"/>
</dbReference>
<protein>
    <recommendedName>
        <fullName evidence="6">tRNA(Ile)-lysidine synthase</fullName>
        <ecNumber evidence="6">6.3.4.19</ecNumber>
    </recommendedName>
    <alternativeName>
        <fullName evidence="6">tRNA(Ile)-2-lysyl-cytidine synthase</fullName>
    </alternativeName>
    <alternativeName>
        <fullName evidence="6">tRNA(Ile)-lysidine synthetase</fullName>
    </alternativeName>
</protein>
<dbReference type="Proteomes" id="UP000467322">
    <property type="component" value="Unassembled WGS sequence"/>
</dbReference>
<dbReference type="CDD" id="cd01992">
    <property type="entry name" value="TilS_N"/>
    <property type="match status" value="1"/>
</dbReference>
<feature type="domain" description="tRNA(Ile)-lysidine/2-thiocytidine synthase N-terminal" evidence="7">
    <location>
        <begin position="1"/>
        <end position="179"/>
    </location>
</feature>
<evidence type="ECO:0000256" key="2">
    <source>
        <dbReference type="ARBA" id="ARBA00022694"/>
    </source>
</evidence>
<keyword evidence="6" id="KW-0963">Cytoplasm</keyword>
<dbReference type="InterPro" id="IPR012094">
    <property type="entry name" value="tRNA_Ile_lys_synt"/>
</dbReference>
<comment type="catalytic activity">
    <reaction evidence="5 6">
        <text>cytidine(34) in tRNA(Ile2) + L-lysine + ATP = lysidine(34) in tRNA(Ile2) + AMP + diphosphate + H(+)</text>
        <dbReference type="Rhea" id="RHEA:43744"/>
        <dbReference type="Rhea" id="RHEA-COMP:10625"/>
        <dbReference type="Rhea" id="RHEA-COMP:10670"/>
        <dbReference type="ChEBI" id="CHEBI:15378"/>
        <dbReference type="ChEBI" id="CHEBI:30616"/>
        <dbReference type="ChEBI" id="CHEBI:32551"/>
        <dbReference type="ChEBI" id="CHEBI:33019"/>
        <dbReference type="ChEBI" id="CHEBI:82748"/>
        <dbReference type="ChEBI" id="CHEBI:83665"/>
        <dbReference type="ChEBI" id="CHEBI:456215"/>
        <dbReference type="EC" id="6.3.4.19"/>
    </reaction>
</comment>
<dbReference type="GO" id="GO:0032267">
    <property type="term" value="F:tRNA(Ile)-lysidine synthase activity"/>
    <property type="evidence" value="ECO:0007669"/>
    <property type="project" value="UniProtKB-EC"/>
</dbReference>
<evidence type="ECO:0000313" key="9">
    <source>
        <dbReference type="Proteomes" id="UP000467322"/>
    </source>
</evidence>
<organism evidence="8 9">
    <name type="scientific">Maritimibacter harenae</name>
    <dbReference type="NCBI Taxonomy" id="2606218"/>
    <lineage>
        <taxon>Bacteria</taxon>
        <taxon>Pseudomonadati</taxon>
        <taxon>Pseudomonadota</taxon>
        <taxon>Alphaproteobacteria</taxon>
        <taxon>Rhodobacterales</taxon>
        <taxon>Roseobacteraceae</taxon>
        <taxon>Maritimibacter</taxon>
    </lineage>
</organism>
<dbReference type="GO" id="GO:0005737">
    <property type="term" value="C:cytoplasm"/>
    <property type="evidence" value="ECO:0007669"/>
    <property type="project" value="UniProtKB-SubCell"/>
</dbReference>
<comment type="similarity">
    <text evidence="6">Belongs to the tRNA(Ile)-lysidine synthase family.</text>
</comment>
<keyword evidence="3 6" id="KW-0547">Nucleotide-binding</keyword>
<dbReference type="AlphaFoldDB" id="A0A845M508"/>